<dbReference type="Proteomes" id="UP001145021">
    <property type="component" value="Unassembled WGS sequence"/>
</dbReference>
<comment type="caution">
    <text evidence="1">The sequence shown here is derived from an EMBL/GenBank/DDBJ whole genome shotgun (WGS) entry which is preliminary data.</text>
</comment>
<reference evidence="1" key="1">
    <citation type="submission" date="2022-07" db="EMBL/GenBank/DDBJ databases">
        <title>Phylogenomic reconstructions and comparative analyses of Kickxellomycotina fungi.</title>
        <authorList>
            <person name="Reynolds N.K."/>
            <person name="Stajich J.E."/>
            <person name="Barry K."/>
            <person name="Grigoriev I.V."/>
            <person name="Crous P."/>
            <person name="Smith M.E."/>
        </authorList>
    </citation>
    <scope>NUCLEOTIDE SEQUENCE</scope>
    <source>
        <strain evidence="1">NBRC 105413</strain>
    </source>
</reference>
<evidence type="ECO:0000313" key="1">
    <source>
        <dbReference type="EMBL" id="KAJ1647928.1"/>
    </source>
</evidence>
<protein>
    <submittedName>
        <fullName evidence="1">Uncharacterized protein</fullName>
    </submittedName>
</protein>
<name>A0A9W7XRE6_9FUNG</name>
<organism evidence="1 2">
    <name type="scientific">Coemansia asiatica</name>
    <dbReference type="NCBI Taxonomy" id="1052880"/>
    <lineage>
        <taxon>Eukaryota</taxon>
        <taxon>Fungi</taxon>
        <taxon>Fungi incertae sedis</taxon>
        <taxon>Zoopagomycota</taxon>
        <taxon>Kickxellomycotina</taxon>
        <taxon>Kickxellomycetes</taxon>
        <taxon>Kickxellales</taxon>
        <taxon>Kickxellaceae</taxon>
        <taxon>Coemansia</taxon>
    </lineage>
</organism>
<dbReference type="AlphaFoldDB" id="A0A9W7XRE6"/>
<evidence type="ECO:0000313" key="2">
    <source>
        <dbReference type="Proteomes" id="UP001145021"/>
    </source>
</evidence>
<accession>A0A9W7XRE6</accession>
<sequence length="358" mass="40207">MDANIAKITSIDLLPSLVLLRIMSHSDPLVWLEVGNRRTREIIDTVSFRCAWACQLANKADIPKRITDAADIISISDQVLQPIDRLTGSDTWLTDEFVQALKTNRPLLFNVLAPAMLWRLLLSENKSTAAIAAQACTAKPAVLGVKVIRELLERQPSIVVLQWLEESGVDFPELYHRDHCFDMALLTKWALANRTNLLGFLACHGIQLPVRSLIDYSLGVSTPETVEFLISHGSGHRDALSWNDLLLMACTEASTRVDVFEMIVRKTQPSIIWTFAASCLASQAMLDDRAYQKFSMMRSLPEAASWMIRSVRGRTPIQHLCERLTYENLTYISPFIRDYIDLGVSTADMPSIVAMLCQ</sequence>
<keyword evidence="2" id="KW-1185">Reference proteome</keyword>
<proteinExistence type="predicted"/>
<gene>
    <name evidence="1" type="ORF">LPJ64_000740</name>
</gene>
<dbReference type="EMBL" id="JANBOH010000016">
    <property type="protein sequence ID" value="KAJ1647928.1"/>
    <property type="molecule type" value="Genomic_DNA"/>
</dbReference>